<comment type="caution">
    <text evidence="1">The sequence shown here is derived from an EMBL/GenBank/DDBJ whole genome shotgun (WGS) entry which is preliminary data.</text>
</comment>
<evidence type="ECO:0000313" key="1">
    <source>
        <dbReference type="EMBL" id="RIA90907.1"/>
    </source>
</evidence>
<name>A0A397T443_9GLOM</name>
<keyword evidence="2" id="KW-1185">Reference proteome</keyword>
<accession>A0A397T443</accession>
<dbReference type="AlphaFoldDB" id="A0A397T443"/>
<evidence type="ECO:0000313" key="2">
    <source>
        <dbReference type="Proteomes" id="UP000265703"/>
    </source>
</evidence>
<organism evidence="1 2">
    <name type="scientific">Glomus cerebriforme</name>
    <dbReference type="NCBI Taxonomy" id="658196"/>
    <lineage>
        <taxon>Eukaryota</taxon>
        <taxon>Fungi</taxon>
        <taxon>Fungi incertae sedis</taxon>
        <taxon>Mucoromycota</taxon>
        <taxon>Glomeromycotina</taxon>
        <taxon>Glomeromycetes</taxon>
        <taxon>Glomerales</taxon>
        <taxon>Glomeraceae</taxon>
        <taxon>Glomus</taxon>
    </lineage>
</organism>
<reference evidence="1 2" key="1">
    <citation type="submission" date="2018-06" db="EMBL/GenBank/DDBJ databases">
        <title>Comparative genomics reveals the genomic features of Rhizophagus irregularis, R. cerebriforme, R. diaphanum and Gigaspora rosea, and their symbiotic lifestyle signature.</title>
        <authorList>
            <person name="Morin E."/>
            <person name="San Clemente H."/>
            <person name="Chen E.C.H."/>
            <person name="De La Providencia I."/>
            <person name="Hainaut M."/>
            <person name="Kuo A."/>
            <person name="Kohler A."/>
            <person name="Murat C."/>
            <person name="Tang N."/>
            <person name="Roy S."/>
            <person name="Loubradou J."/>
            <person name="Henrissat B."/>
            <person name="Grigoriev I.V."/>
            <person name="Corradi N."/>
            <person name="Roux C."/>
            <person name="Martin F.M."/>
        </authorList>
    </citation>
    <scope>NUCLEOTIDE SEQUENCE [LARGE SCALE GENOMIC DNA]</scope>
    <source>
        <strain evidence="1 2">DAOM 227022</strain>
    </source>
</reference>
<dbReference type="OrthoDB" id="2351154at2759"/>
<protein>
    <submittedName>
        <fullName evidence="1">Uncharacterized protein</fullName>
    </submittedName>
</protein>
<dbReference type="Proteomes" id="UP000265703">
    <property type="component" value="Unassembled WGS sequence"/>
</dbReference>
<dbReference type="EMBL" id="QKYT01000167">
    <property type="protein sequence ID" value="RIA90907.1"/>
    <property type="molecule type" value="Genomic_DNA"/>
</dbReference>
<sequence length="100" mass="11869">MASMNYIDTKTNWTKDKSTLYSYLLVNRLWCEISVRILWRNIWKVNQNIKVDSAILNTLVTCLPNESKELLYKNEIFIPISTSKSPLFNYPEFQFTKLVK</sequence>
<gene>
    <name evidence="1" type="ORF">C1645_822743</name>
</gene>
<proteinExistence type="predicted"/>